<reference evidence="2 3" key="1">
    <citation type="journal article" date="2015" name="Nat. Commun.">
        <title>Lucilia cuprina genome unlocks parasitic fly biology to underpin future interventions.</title>
        <authorList>
            <person name="Anstead C.A."/>
            <person name="Korhonen P.K."/>
            <person name="Young N.D."/>
            <person name="Hall R.S."/>
            <person name="Jex A.R."/>
            <person name="Murali S.C."/>
            <person name="Hughes D.S."/>
            <person name="Lee S.F."/>
            <person name="Perry T."/>
            <person name="Stroehlein A.J."/>
            <person name="Ansell B.R."/>
            <person name="Breugelmans B."/>
            <person name="Hofmann A."/>
            <person name="Qu J."/>
            <person name="Dugan S."/>
            <person name="Lee S.L."/>
            <person name="Chao H."/>
            <person name="Dinh H."/>
            <person name="Han Y."/>
            <person name="Doddapaneni H.V."/>
            <person name="Worley K.C."/>
            <person name="Muzny D.M."/>
            <person name="Ioannidis P."/>
            <person name="Waterhouse R.M."/>
            <person name="Zdobnov E.M."/>
            <person name="James P.J."/>
            <person name="Bagnall N.H."/>
            <person name="Kotze A.C."/>
            <person name="Gibbs R.A."/>
            <person name="Richards S."/>
            <person name="Batterham P."/>
            <person name="Gasser R.B."/>
        </authorList>
    </citation>
    <scope>NUCLEOTIDE SEQUENCE [LARGE SCALE GENOMIC DNA]</scope>
    <source>
        <strain evidence="2 3">LS</strain>
        <tissue evidence="2">Full body</tissue>
    </source>
</reference>
<evidence type="ECO:0000313" key="3">
    <source>
        <dbReference type="Proteomes" id="UP000037069"/>
    </source>
</evidence>
<feature type="chain" id="PRO_5005535774" evidence="1">
    <location>
        <begin position="25"/>
        <end position="740"/>
    </location>
</feature>
<proteinExistence type="predicted"/>
<dbReference type="EMBL" id="JRES01000933">
    <property type="protein sequence ID" value="KNC27150.1"/>
    <property type="molecule type" value="Genomic_DNA"/>
</dbReference>
<dbReference type="AlphaFoldDB" id="A0A0L0C4C5"/>
<name>A0A0L0C4C5_LUCCU</name>
<keyword evidence="1" id="KW-0732">Signal</keyword>
<dbReference type="OrthoDB" id="7982946at2759"/>
<organism evidence="2 3">
    <name type="scientific">Lucilia cuprina</name>
    <name type="common">Green bottle fly</name>
    <name type="synonym">Australian sheep blowfly</name>
    <dbReference type="NCBI Taxonomy" id="7375"/>
    <lineage>
        <taxon>Eukaryota</taxon>
        <taxon>Metazoa</taxon>
        <taxon>Ecdysozoa</taxon>
        <taxon>Arthropoda</taxon>
        <taxon>Hexapoda</taxon>
        <taxon>Insecta</taxon>
        <taxon>Pterygota</taxon>
        <taxon>Neoptera</taxon>
        <taxon>Endopterygota</taxon>
        <taxon>Diptera</taxon>
        <taxon>Brachycera</taxon>
        <taxon>Muscomorpha</taxon>
        <taxon>Oestroidea</taxon>
        <taxon>Calliphoridae</taxon>
        <taxon>Luciliinae</taxon>
        <taxon>Lucilia</taxon>
    </lineage>
</organism>
<sequence>MKLVYTVIRWGLIQLLMLIKPLPATPLNNTNAFKEQLFDFYREGLKSISTNFLYEANNLCKQLLKVERVEQALTPILKEFKKNITDFLHDYPMYKHYNLVNELALLFDEKIHETYSDNKDLQYIWELLQEQGYDNINMNYESEYEKFIKENFIPKFQELKAQLSPQELKQQYVLLNWFNKLKRCTNYDCMSKYFTVFVLKDQTLKEELQEYVQDQLGFFNMFYCYTAFELLQAVLKDPKFPQISTPLKHHLTIDINEYLMRFEINDDINKLQTEFELFNSIILQKYYFNMDIPYEDHNLIVQIFNVHGYAKLYLDYEIKFKNLIDHVLSKKINKFKADIIRQTMEREKPLLDSFEKLKNLNNYYDRFEEFWNFYNLLNLFLIKPLQASTPVHTTSLKDKLLDFYGKGLNSISESFLKKANDLCKELLKDEKIQKASTPILKEFKKNLTDFLHDYPKFKHYGLVNPLAIIFDEKLKVPLSRSKDFQYIWELIRKNGYDALNMDYESEYKRFIEQKFIPKFKELKAQLSPQELGQQDDLFNWFRQLERCKDNVCLYDLFTTFVLLDRTPKNELQEYVDNKLAKLNMFYCYAAYDILKNVLKDSKFTQISSPLMQYLTIDINEFTMNFEYNEDIDDLQSEIETFNENILQKYYYNTDIPNKDHKLIVDIFNAHGYAKLFLKYQLKFNNFIDNELSNKILEYKTKIIEETLAKEQKMLKSFEDLKSLNDSSMRYEKFIKFYNLL</sequence>
<gene>
    <name evidence="2" type="ORF">FF38_12667</name>
</gene>
<keyword evidence="3" id="KW-1185">Reference proteome</keyword>
<evidence type="ECO:0000256" key="1">
    <source>
        <dbReference type="SAM" id="SignalP"/>
    </source>
</evidence>
<evidence type="ECO:0000313" key="2">
    <source>
        <dbReference type="EMBL" id="KNC27150.1"/>
    </source>
</evidence>
<feature type="signal peptide" evidence="1">
    <location>
        <begin position="1"/>
        <end position="24"/>
    </location>
</feature>
<accession>A0A0L0C4C5</accession>
<protein>
    <submittedName>
        <fullName evidence="2">Uncharacterized protein</fullName>
    </submittedName>
</protein>
<dbReference type="Proteomes" id="UP000037069">
    <property type="component" value="Unassembled WGS sequence"/>
</dbReference>
<comment type="caution">
    <text evidence="2">The sequence shown here is derived from an EMBL/GenBank/DDBJ whole genome shotgun (WGS) entry which is preliminary data.</text>
</comment>